<evidence type="ECO:0000256" key="5">
    <source>
        <dbReference type="ARBA" id="ARBA00023136"/>
    </source>
</evidence>
<dbReference type="PANTHER" id="PTHR28234:SF1">
    <property type="entry name" value="NUCLEAR CONTROL OF ATPASE PROTEIN 2"/>
    <property type="match status" value="1"/>
</dbReference>
<name>A0A9D4TX67_CHLVU</name>
<dbReference type="GO" id="GO:0005741">
    <property type="term" value="C:mitochondrial outer membrane"/>
    <property type="evidence" value="ECO:0007669"/>
    <property type="project" value="TreeGrafter"/>
</dbReference>
<comment type="subcellular location">
    <subcellularLocation>
        <location evidence="1">Mitochondrion membrane</location>
        <topology evidence="1">Multi-pass membrane protein</topology>
    </subcellularLocation>
</comment>
<accession>A0A9D4TX67</accession>
<sequence length="715" mass="78016">MAALVTWAASLPIRATRKGAGVVLFLVGIRRRRRYAISVAGLDESKAQPLYFALRRAATHHDEQDTADRWLEALHLCQCASILLMSELDVVEGNLLFWHRQEQRGRHSHFWQSMLQRGPLQFMGRLAVILHISRRQHGALGEADLVEKRVLIFRLLRSALCEALAQVQSAAGLLYLKGHVAASAGALPPDEENLFHRADRMVTASLSAVASAFAQLERSVHNTLDGQQGPAAPPAQDWQVLQGALSRVLGMHHLRNVLSRLQLAQEQQPALEGGPELAATTDAEAADAAGEITAVEAVAADTAPDGAASSASTAVAALDRARRAVGVTAALPANVTVHSMLEHAHRTARSMGRARRLIEVPRWALMPSDLQRHWVRYAAITLAAGYSSLFIYRHSQLSGSRDLEVWAASLVSSVRGAWRSHVVGPLAGVKDELFNTFRRRPTVISTDDFEAERGSLQRMLVEFQHDFARKRGSSNASSAAADTADSYGLAANGGTAAAAAAAHQAAELQRLQEGMDLVMRTYERELKKPLRNLVGGELVRALLIQVQKLKVDTASAMVEMDQILKANELSIQLVAAVPAFLIAGGSLYWLGRLVTPTPPDPRREALPVRMSMIEVERALEHVAAAEEAAEAAGPDAVEGDAEAREQQGQFAYRLAVAYEEAQELFRRHRGLIAIGGSEWPNIRSDMLSLASPGPVAQHMRTVQRMMRSYSIFQQF</sequence>
<dbReference type="AlphaFoldDB" id="A0A9D4TX67"/>
<gene>
    <name evidence="6" type="ORF">D9Q98_005952</name>
</gene>
<comment type="caution">
    <text evidence="6">The sequence shown here is derived from an EMBL/GenBank/DDBJ whole genome shotgun (WGS) entry which is preliminary data.</text>
</comment>
<evidence type="ECO:0000313" key="7">
    <source>
        <dbReference type="Proteomes" id="UP001055712"/>
    </source>
</evidence>
<organism evidence="6 7">
    <name type="scientific">Chlorella vulgaris</name>
    <name type="common">Green alga</name>
    <dbReference type="NCBI Taxonomy" id="3077"/>
    <lineage>
        <taxon>Eukaryota</taxon>
        <taxon>Viridiplantae</taxon>
        <taxon>Chlorophyta</taxon>
        <taxon>core chlorophytes</taxon>
        <taxon>Trebouxiophyceae</taxon>
        <taxon>Chlorellales</taxon>
        <taxon>Chlorellaceae</taxon>
        <taxon>Chlorella clade</taxon>
        <taxon>Chlorella</taxon>
    </lineage>
</organism>
<protein>
    <submittedName>
        <fullName evidence="6">Uncharacterized protein</fullName>
    </submittedName>
</protein>
<dbReference type="OrthoDB" id="413313at2759"/>
<keyword evidence="4" id="KW-0496">Mitochondrion</keyword>
<keyword evidence="2" id="KW-0812">Transmembrane</keyword>
<dbReference type="PANTHER" id="PTHR28234">
    <property type="entry name" value="NUCLEAR CONTROL OF ATPASE PROTEIN 2"/>
    <property type="match status" value="1"/>
</dbReference>
<keyword evidence="3" id="KW-1133">Transmembrane helix</keyword>
<reference evidence="6" key="1">
    <citation type="journal article" date="2019" name="Plant J.">
        <title>Chlorella vulgaris genome assembly and annotation reveals the molecular basis for metabolic acclimation to high light conditions.</title>
        <authorList>
            <person name="Cecchin M."/>
            <person name="Marcolungo L."/>
            <person name="Rossato M."/>
            <person name="Girolomoni L."/>
            <person name="Cosentino E."/>
            <person name="Cuine S."/>
            <person name="Li-Beisson Y."/>
            <person name="Delledonne M."/>
            <person name="Ballottari M."/>
        </authorList>
    </citation>
    <scope>NUCLEOTIDE SEQUENCE</scope>
    <source>
        <strain evidence="6">211/11P</strain>
    </source>
</reference>
<reference evidence="6" key="2">
    <citation type="submission" date="2020-11" db="EMBL/GenBank/DDBJ databases">
        <authorList>
            <person name="Cecchin M."/>
            <person name="Marcolungo L."/>
            <person name="Rossato M."/>
            <person name="Girolomoni L."/>
            <person name="Cosentino E."/>
            <person name="Cuine S."/>
            <person name="Li-Beisson Y."/>
            <person name="Delledonne M."/>
            <person name="Ballottari M."/>
        </authorList>
    </citation>
    <scope>NUCLEOTIDE SEQUENCE</scope>
    <source>
        <strain evidence="6">211/11P</strain>
        <tissue evidence="6">Whole cell</tissue>
    </source>
</reference>
<evidence type="ECO:0000313" key="6">
    <source>
        <dbReference type="EMBL" id="KAI3436535.1"/>
    </source>
</evidence>
<evidence type="ECO:0000256" key="1">
    <source>
        <dbReference type="ARBA" id="ARBA00004225"/>
    </source>
</evidence>
<evidence type="ECO:0000256" key="4">
    <source>
        <dbReference type="ARBA" id="ARBA00023128"/>
    </source>
</evidence>
<proteinExistence type="predicted"/>
<dbReference type="InterPro" id="IPR013946">
    <property type="entry name" value="NCA2-like"/>
</dbReference>
<keyword evidence="5" id="KW-0472">Membrane</keyword>
<dbReference type="Pfam" id="PF08637">
    <property type="entry name" value="NCA2"/>
    <property type="match status" value="1"/>
</dbReference>
<dbReference type="Proteomes" id="UP001055712">
    <property type="component" value="Unassembled WGS sequence"/>
</dbReference>
<keyword evidence="7" id="KW-1185">Reference proteome</keyword>
<dbReference type="EMBL" id="SIDB01000002">
    <property type="protein sequence ID" value="KAI3436535.1"/>
    <property type="molecule type" value="Genomic_DNA"/>
</dbReference>
<evidence type="ECO:0000256" key="3">
    <source>
        <dbReference type="ARBA" id="ARBA00022989"/>
    </source>
</evidence>
<evidence type="ECO:0000256" key="2">
    <source>
        <dbReference type="ARBA" id="ARBA00022692"/>
    </source>
</evidence>